<comment type="subunit">
    <text evidence="5">Component of the RIX1 complex.</text>
</comment>
<dbReference type="EMBL" id="ML213503">
    <property type="protein sequence ID" value="TFK57197.1"/>
    <property type="molecule type" value="Genomic_DNA"/>
</dbReference>
<keyword evidence="8" id="KW-1185">Reference proteome</keyword>
<dbReference type="Proteomes" id="UP000305948">
    <property type="component" value="Unassembled WGS sequence"/>
</dbReference>
<dbReference type="PANTHER" id="PTHR16056:SF2">
    <property type="entry name" value="TESTIS-EXPRESSED PROTEIN 10"/>
    <property type="match status" value="1"/>
</dbReference>
<evidence type="ECO:0000256" key="3">
    <source>
        <dbReference type="ARBA" id="ARBA00006427"/>
    </source>
</evidence>
<evidence type="ECO:0000256" key="4">
    <source>
        <dbReference type="ARBA" id="ARBA00023242"/>
    </source>
</evidence>
<protein>
    <recommendedName>
        <fullName evidence="5">Pre-rRNA-processing protein</fullName>
    </recommendedName>
</protein>
<evidence type="ECO:0000256" key="1">
    <source>
        <dbReference type="ARBA" id="ARBA00002355"/>
    </source>
</evidence>
<accession>A0A5C3NJW7</accession>
<dbReference type="InterPro" id="IPR011989">
    <property type="entry name" value="ARM-like"/>
</dbReference>
<comment type="similarity">
    <text evidence="3 5">Belongs to the IPI1/TEX10 family.</text>
</comment>
<dbReference type="PANTHER" id="PTHR16056">
    <property type="entry name" value="REGULATOR OF MICROTUBULE DYNAMICS PROTEIN"/>
    <property type="match status" value="1"/>
</dbReference>
<proteinExistence type="inferred from homology"/>
<dbReference type="AlphaFoldDB" id="A0A5C3NJW7"/>
<evidence type="ECO:0000313" key="8">
    <source>
        <dbReference type="Proteomes" id="UP000305948"/>
    </source>
</evidence>
<dbReference type="SUPFAM" id="SSF48371">
    <property type="entry name" value="ARM repeat"/>
    <property type="match status" value="1"/>
</dbReference>
<dbReference type="InterPro" id="IPR024679">
    <property type="entry name" value="Ipi1_N"/>
</dbReference>
<gene>
    <name evidence="7" type="ORF">OE88DRAFT_1619628</name>
</gene>
<dbReference type="GO" id="GO:0006364">
    <property type="term" value="P:rRNA processing"/>
    <property type="evidence" value="ECO:0007669"/>
    <property type="project" value="UniProtKB-UniRule"/>
</dbReference>
<sequence length="759" mass="83055">MPKASKKRKEKAADFTKAKLKLGKGKAQANNAVDTSFKARSITLPSQSITAQKGEAVPKTSRKLTFDDLLLQLKHYNPSTRKDAIFGVRELLEGYPQLAEMRLNALITSCARLIGDEDASVRKTLLAFFEWFLPRVSPDILGPHASHLLLFTTSAQTHIFPEIRVDAVRFLDIFLDVMPDYIVKGWDESRADSVASHGSRVLDGYMGILNAGTKFGQDGSSAPAEATSTASVTLSAASKQAVLKSLAHFLEAAISPPYPDGSDAAPQRMSFFSSAFLSKEAFELFDSLLRPSSQASSSKAARKVWVENPDDDNEADGWCYNAFSDSLDATTSWNLQDISDASALVEMIDHGATESESGVSGRIAHLARALHSTIISNLLDCAPLVFSLNKGGPPEAELNLIIHIGRIVKILYGALLRDTTLSLVAHVRQACEDLQQILGYLAPYFPFREQDAMSKPNIKVQQSFQKLNLIFCEMTATLLHITQNKPSPSEPTRRSGKQKASQNSLAVSQLQVTQVCEYVVQLLRGEPMSASSLGRPVTPEVYASLLPTIWSLLSSNAVDDVEGPPGSLSRVVLLATLDHALKPTAATKRLTIEFVGRLLLLQSAPEYRGAFAMGRSAEEIQKVEEWLAQLPRVLWELRSKDIPSSETILRPLLRLFQRRSSFLHLKISSSIGSRFIPYFVMVHPSKGEIAGPFHDLPPSSQDTVKRLVLDVVTTIISCSADPEEKLGTAVGKAVAGSEDESYWVRTRAATVSPRPRQSA</sequence>
<evidence type="ECO:0000313" key="7">
    <source>
        <dbReference type="EMBL" id="TFK57197.1"/>
    </source>
</evidence>
<evidence type="ECO:0000256" key="5">
    <source>
        <dbReference type="RuleBase" id="RU368021"/>
    </source>
</evidence>
<evidence type="ECO:0000259" key="6">
    <source>
        <dbReference type="Pfam" id="PF12333"/>
    </source>
</evidence>
<dbReference type="GO" id="GO:0120330">
    <property type="term" value="C:rixosome complex"/>
    <property type="evidence" value="ECO:0007669"/>
    <property type="project" value="UniProtKB-UniRule"/>
</dbReference>
<comment type="function">
    <text evidence="1 5">Component of the RIX1 complex required for processing of ITS2 sequences from 35S pre-rRNA.</text>
</comment>
<dbReference type="OrthoDB" id="361362at2759"/>
<keyword evidence="4 5" id="KW-0539">Nucleus</keyword>
<name>A0A5C3NJW7_9AGAM</name>
<keyword evidence="5" id="KW-0698">rRNA processing</keyword>
<dbReference type="Gene3D" id="1.25.10.10">
    <property type="entry name" value="Leucine-rich Repeat Variant"/>
    <property type="match status" value="1"/>
</dbReference>
<dbReference type="InterPro" id="IPR016024">
    <property type="entry name" value="ARM-type_fold"/>
</dbReference>
<reference evidence="7 8" key="1">
    <citation type="journal article" date="2019" name="Nat. Ecol. Evol.">
        <title>Megaphylogeny resolves global patterns of mushroom evolution.</title>
        <authorList>
            <person name="Varga T."/>
            <person name="Krizsan K."/>
            <person name="Foldi C."/>
            <person name="Dima B."/>
            <person name="Sanchez-Garcia M."/>
            <person name="Sanchez-Ramirez S."/>
            <person name="Szollosi G.J."/>
            <person name="Szarkandi J.G."/>
            <person name="Papp V."/>
            <person name="Albert L."/>
            <person name="Andreopoulos W."/>
            <person name="Angelini C."/>
            <person name="Antonin V."/>
            <person name="Barry K.W."/>
            <person name="Bougher N.L."/>
            <person name="Buchanan P."/>
            <person name="Buyck B."/>
            <person name="Bense V."/>
            <person name="Catcheside P."/>
            <person name="Chovatia M."/>
            <person name="Cooper J."/>
            <person name="Damon W."/>
            <person name="Desjardin D."/>
            <person name="Finy P."/>
            <person name="Geml J."/>
            <person name="Haridas S."/>
            <person name="Hughes K."/>
            <person name="Justo A."/>
            <person name="Karasinski D."/>
            <person name="Kautmanova I."/>
            <person name="Kiss B."/>
            <person name="Kocsube S."/>
            <person name="Kotiranta H."/>
            <person name="LaButti K.M."/>
            <person name="Lechner B.E."/>
            <person name="Liimatainen K."/>
            <person name="Lipzen A."/>
            <person name="Lukacs Z."/>
            <person name="Mihaltcheva S."/>
            <person name="Morgado L.N."/>
            <person name="Niskanen T."/>
            <person name="Noordeloos M.E."/>
            <person name="Ohm R.A."/>
            <person name="Ortiz-Santana B."/>
            <person name="Ovrebo C."/>
            <person name="Racz N."/>
            <person name="Riley R."/>
            <person name="Savchenko A."/>
            <person name="Shiryaev A."/>
            <person name="Soop K."/>
            <person name="Spirin V."/>
            <person name="Szebenyi C."/>
            <person name="Tomsovsky M."/>
            <person name="Tulloss R.E."/>
            <person name="Uehling J."/>
            <person name="Grigoriev I.V."/>
            <person name="Vagvolgyi C."/>
            <person name="Papp T."/>
            <person name="Martin F.M."/>
            <person name="Miettinen O."/>
            <person name="Hibbett D.S."/>
            <person name="Nagy L.G."/>
        </authorList>
    </citation>
    <scope>NUCLEOTIDE SEQUENCE [LARGE SCALE GENOMIC DNA]</scope>
    <source>
        <strain evidence="7 8">OMC1185</strain>
    </source>
</reference>
<feature type="domain" description="Pre-rRNA-processing protein Ipi1 N-terminal" evidence="6">
    <location>
        <begin position="141"/>
        <end position="250"/>
    </location>
</feature>
<evidence type="ECO:0000256" key="2">
    <source>
        <dbReference type="ARBA" id="ARBA00004123"/>
    </source>
</evidence>
<comment type="subcellular location">
    <subcellularLocation>
        <location evidence="2 5">Nucleus</location>
    </subcellularLocation>
</comment>
<dbReference type="STRING" id="5364.A0A5C3NJW7"/>
<dbReference type="GO" id="GO:0005634">
    <property type="term" value="C:nucleus"/>
    <property type="evidence" value="ECO:0007669"/>
    <property type="project" value="UniProtKB-SubCell"/>
</dbReference>
<keyword evidence="5" id="KW-0690">Ribosome biogenesis</keyword>
<organism evidence="7 8">
    <name type="scientific">Heliocybe sulcata</name>
    <dbReference type="NCBI Taxonomy" id="5364"/>
    <lineage>
        <taxon>Eukaryota</taxon>
        <taxon>Fungi</taxon>
        <taxon>Dikarya</taxon>
        <taxon>Basidiomycota</taxon>
        <taxon>Agaricomycotina</taxon>
        <taxon>Agaricomycetes</taxon>
        <taxon>Gloeophyllales</taxon>
        <taxon>Gloeophyllaceae</taxon>
        <taxon>Heliocybe</taxon>
    </lineage>
</organism>
<dbReference type="Pfam" id="PF12333">
    <property type="entry name" value="Ipi1_N"/>
    <property type="match status" value="1"/>
</dbReference>